<evidence type="ECO:0000259" key="2">
    <source>
        <dbReference type="PROSITE" id="PS51205"/>
    </source>
</evidence>
<dbReference type="InterPro" id="IPR045046">
    <property type="entry name" value="Vps9-like"/>
</dbReference>
<dbReference type="PANTHER" id="PTHR23101">
    <property type="entry name" value="RAB GDP/GTP EXCHANGE FACTOR"/>
    <property type="match status" value="1"/>
</dbReference>
<feature type="compositionally biased region" description="Low complexity" evidence="1">
    <location>
        <begin position="122"/>
        <end position="137"/>
    </location>
</feature>
<dbReference type="Proteomes" id="UP000694865">
    <property type="component" value="Unplaced"/>
</dbReference>
<dbReference type="SMART" id="SM00167">
    <property type="entry name" value="VPS9"/>
    <property type="match status" value="1"/>
</dbReference>
<sequence length="950" mass="106102">MDSRRPPDTHLQYVMKEVGRALMLDSQNKNKEAYCQYLACIKTISQSLSEDAQNNDCENLSSASTQRMFKLAEQCIERVKSVADKIVDGSSNGQDQTPNEEDRSPPLNCGETNPPPYTPLPSLSSSAAAAAASSQSSRDQQSTYPLHPSGSSVPPSQPQELKGVDQDSPPDYQETNTLDLISMLPNVPGSETVTQSLPFMPMNVDQHSEAPSINAAQGQSLSSSIGGISGNVMLSYHTSLQAQQNANRRSTDPVVVPLRERMKTMSPLEKAYFENHQLIAAYKARMNRLYIKSSQDKTTVNLTLQRRLMENMAIARARQEALQKKIAERQARLQEEAALKFTSSLTAPTPEEVERRQVYANVMEFEHSNVWLNEWRIKLKCSPGSPNLINELVNQIVSCKEHPISQLLQKYQYNIYKKLYTIVQHNMHELEAVKIPYPGIEPIDFSVTETEDSPDHIEEIQIKERLIQETLDEMKSPEGRETISSMHVDMEGIIEQLKMAEIDRDNTGGSRIVSPDETATKDGDGVFPGVDENHDQDEDHNDNHGNGEDNSCMTMEGVIKSLHGDLEEAVSSGSKIMKQLSEQDDVDVKEDVDDAVSLNDVNKDSKCEEKNPGSKQNEIVTIADSKTAVTDGDCVGGLVSEKDEKRTAGILKDEQSSEIGIKENSIVDKPQDVKASLESKPETSNITCVERKKSSDSASSSDELTDDFSDELDVEGKIHKMHSAALKRHLKDVTKDVHKYLDKLQTMFMIIYEDLNTPVGKDQCIASVEKPFFQPVWPYLLTLFRLVNFDKEQLAAATMTRYINASPRHVGVRKKLCLLDSTELVLLDDSFYPYKSAVSEIKKILSYQSPLDKLECIVNTSRAICNCVEDYFEMLGKPRHGPDSAIGCDDLLPIFSFVIIKSQSPQLVSECSAMEEFIHEGYLFGEEGYCLTTLLTALSYICKLEEQNET</sequence>
<dbReference type="SUPFAM" id="SSF109993">
    <property type="entry name" value="VPS9 domain"/>
    <property type="match status" value="1"/>
</dbReference>
<feature type="domain" description="VPS9" evidence="2">
    <location>
        <begin position="789"/>
        <end position="950"/>
    </location>
</feature>
<protein>
    <submittedName>
        <fullName evidence="4">VPS9 domain-containing protein 1-like</fullName>
    </submittedName>
</protein>
<dbReference type="RefSeq" id="XP_006812406.1">
    <property type="nucleotide sequence ID" value="XM_006812343.1"/>
</dbReference>
<dbReference type="PROSITE" id="PS51205">
    <property type="entry name" value="VPS9"/>
    <property type="match status" value="1"/>
</dbReference>
<dbReference type="Gene3D" id="1.20.1050.80">
    <property type="entry name" value="VPS9 domain"/>
    <property type="match status" value="1"/>
</dbReference>
<evidence type="ECO:0000313" key="4">
    <source>
        <dbReference type="RefSeq" id="XP_006812406.1"/>
    </source>
</evidence>
<reference evidence="4" key="1">
    <citation type="submission" date="2025-08" db="UniProtKB">
        <authorList>
            <consortium name="RefSeq"/>
        </authorList>
    </citation>
    <scope>IDENTIFICATION</scope>
    <source>
        <tissue evidence="4">Testes</tissue>
    </source>
</reference>
<evidence type="ECO:0000256" key="1">
    <source>
        <dbReference type="SAM" id="MobiDB-lite"/>
    </source>
</evidence>
<dbReference type="GeneID" id="100372654"/>
<feature type="region of interest" description="Disordered" evidence="1">
    <location>
        <begin position="670"/>
        <end position="706"/>
    </location>
</feature>
<feature type="region of interest" description="Disordered" evidence="1">
    <location>
        <begin position="87"/>
        <end position="174"/>
    </location>
</feature>
<dbReference type="InterPro" id="IPR003123">
    <property type="entry name" value="VPS9"/>
</dbReference>
<feature type="compositionally biased region" description="Basic and acidic residues" evidence="1">
    <location>
        <begin position="670"/>
        <end position="681"/>
    </location>
</feature>
<dbReference type="PANTHER" id="PTHR23101:SF98">
    <property type="entry name" value="VPS9 DOMAIN-CONTAINING PROTEIN 1"/>
    <property type="match status" value="1"/>
</dbReference>
<name>A0ABM0LXB5_SACKO</name>
<evidence type="ECO:0000313" key="3">
    <source>
        <dbReference type="Proteomes" id="UP000694865"/>
    </source>
</evidence>
<feature type="region of interest" description="Disordered" evidence="1">
    <location>
        <begin position="506"/>
        <end position="550"/>
    </location>
</feature>
<accession>A0ABM0LXB5</accession>
<gene>
    <name evidence="4" type="primary">LOC100372654</name>
</gene>
<keyword evidence="3" id="KW-1185">Reference proteome</keyword>
<proteinExistence type="predicted"/>
<dbReference type="Pfam" id="PF02204">
    <property type="entry name" value="VPS9"/>
    <property type="match status" value="1"/>
</dbReference>
<organism evidence="3 4">
    <name type="scientific">Saccoglossus kowalevskii</name>
    <name type="common">Acorn worm</name>
    <dbReference type="NCBI Taxonomy" id="10224"/>
    <lineage>
        <taxon>Eukaryota</taxon>
        <taxon>Metazoa</taxon>
        <taxon>Hemichordata</taxon>
        <taxon>Enteropneusta</taxon>
        <taxon>Harrimaniidae</taxon>
        <taxon>Saccoglossus</taxon>
    </lineage>
</organism>
<dbReference type="InterPro" id="IPR037191">
    <property type="entry name" value="VPS9_dom_sf"/>
</dbReference>